<dbReference type="PANTHER" id="PTHR33308">
    <property type="entry name" value="PEPTIDOGLYCAN HYDROLASE FLGJ"/>
    <property type="match status" value="1"/>
</dbReference>
<dbReference type="OrthoDB" id="977752at2"/>
<dbReference type="AlphaFoldDB" id="A0A174JQX1"/>
<protein>
    <submittedName>
        <fullName evidence="4">Mannosyl-glycoprotein endo-beta-N-acetylglucosamidase</fullName>
        <ecNumber evidence="4">3.2.1.-</ecNumber>
    </submittedName>
</protein>
<dbReference type="Proteomes" id="UP000095594">
    <property type="component" value="Unassembled WGS sequence"/>
</dbReference>
<evidence type="ECO:0000256" key="2">
    <source>
        <dbReference type="SAM" id="Phobius"/>
    </source>
</evidence>
<dbReference type="SMART" id="SM00047">
    <property type="entry name" value="LYZ2"/>
    <property type="match status" value="1"/>
</dbReference>
<dbReference type="Pfam" id="PF01832">
    <property type="entry name" value="Glucosaminidase"/>
    <property type="match status" value="1"/>
</dbReference>
<sequence length="315" mass="36203">MNEKLIYNGINNYGYKTTKKKVKLYPFIVVIIFTALILFGRNIFFTRTDFDTLGYDKIKYYIDVTDNVSEGKAQVNWQEVAAINEVLNDGKEDELVSKIAKVFLKNGENGEYTLFTVDEVLERLKVNNEEEEKVKAFLNEINDNTLYKDLYKDEAKMTFINEIYPAALDNYYNYGILPSITMAQAILESGWGESELALEHNNIFGIKADSRWDGAIATMTTKENYDDIIEANFRKYDNILQSIADHGEFLNENERYRVNGLFDGKEYKSQAQALENAGYSTAEDENGEKIYADKLINVIQKYNLMIFDSKAKSGL</sequence>
<organism evidence="4 5">
    <name type="scientific">Clostridium disporicum</name>
    <dbReference type="NCBI Taxonomy" id="84024"/>
    <lineage>
        <taxon>Bacteria</taxon>
        <taxon>Bacillati</taxon>
        <taxon>Bacillota</taxon>
        <taxon>Clostridia</taxon>
        <taxon>Eubacteriales</taxon>
        <taxon>Clostridiaceae</taxon>
        <taxon>Clostridium</taxon>
    </lineage>
</organism>
<gene>
    <name evidence="4" type="primary">lytG</name>
    <name evidence="4" type="ORF">ERS852471_02771</name>
</gene>
<accession>A0A174JQX1</accession>
<keyword evidence="4" id="KW-0326">Glycosidase</keyword>
<dbReference type="InterPro" id="IPR002901">
    <property type="entry name" value="MGlyc_endo_b_GlcNAc-like_dom"/>
</dbReference>
<feature type="domain" description="Mannosyl-glycoprotein endo-beta-N-acetylglucosamidase-like" evidence="3">
    <location>
        <begin position="148"/>
        <end position="308"/>
    </location>
</feature>
<evidence type="ECO:0000256" key="1">
    <source>
        <dbReference type="ARBA" id="ARBA00022801"/>
    </source>
</evidence>
<dbReference type="InterPro" id="IPR051056">
    <property type="entry name" value="Glycosyl_Hydrolase_73"/>
</dbReference>
<dbReference type="PANTHER" id="PTHR33308:SF9">
    <property type="entry name" value="PEPTIDOGLYCAN HYDROLASE FLGJ"/>
    <property type="match status" value="1"/>
</dbReference>
<evidence type="ECO:0000259" key="3">
    <source>
        <dbReference type="SMART" id="SM00047"/>
    </source>
</evidence>
<dbReference type="EMBL" id="CYZX01000022">
    <property type="protein sequence ID" value="CUO99545.1"/>
    <property type="molecule type" value="Genomic_DNA"/>
</dbReference>
<dbReference type="EC" id="3.2.1.-" evidence="4"/>
<keyword evidence="2" id="KW-0472">Membrane</keyword>
<dbReference type="Gene3D" id="1.10.530.10">
    <property type="match status" value="1"/>
</dbReference>
<name>A0A174JQX1_9CLOT</name>
<feature type="transmembrane region" description="Helical" evidence="2">
    <location>
        <begin position="24"/>
        <end position="44"/>
    </location>
</feature>
<dbReference type="RefSeq" id="WP_084759040.1">
    <property type="nucleotide sequence ID" value="NZ_CABIXQ010000022.1"/>
</dbReference>
<proteinExistence type="predicted"/>
<keyword evidence="2" id="KW-0812">Transmembrane</keyword>
<evidence type="ECO:0000313" key="5">
    <source>
        <dbReference type="Proteomes" id="UP000095594"/>
    </source>
</evidence>
<keyword evidence="2" id="KW-1133">Transmembrane helix</keyword>
<reference evidence="4 5" key="1">
    <citation type="submission" date="2015-09" db="EMBL/GenBank/DDBJ databases">
        <authorList>
            <consortium name="Pathogen Informatics"/>
        </authorList>
    </citation>
    <scope>NUCLEOTIDE SEQUENCE [LARGE SCALE GENOMIC DNA]</scope>
    <source>
        <strain evidence="4 5">2789STDY5834856</strain>
    </source>
</reference>
<dbReference type="GO" id="GO:0016798">
    <property type="term" value="F:hydrolase activity, acting on glycosyl bonds"/>
    <property type="evidence" value="ECO:0007669"/>
    <property type="project" value="UniProtKB-KW"/>
</dbReference>
<keyword evidence="1 4" id="KW-0378">Hydrolase</keyword>
<evidence type="ECO:0000313" key="4">
    <source>
        <dbReference type="EMBL" id="CUO99545.1"/>
    </source>
</evidence>
<dbReference type="GO" id="GO:0004040">
    <property type="term" value="F:amidase activity"/>
    <property type="evidence" value="ECO:0007669"/>
    <property type="project" value="InterPro"/>
</dbReference>